<evidence type="ECO:0000313" key="3">
    <source>
        <dbReference type="Proteomes" id="UP000092086"/>
    </source>
</evidence>
<proteinExistence type="predicted"/>
<gene>
    <name evidence="2" type="ORF">A5672_19945</name>
</gene>
<feature type="region of interest" description="Disordered" evidence="1">
    <location>
        <begin position="104"/>
        <end position="133"/>
    </location>
</feature>
<organism evidence="2 3">
    <name type="scientific">Mycobacterium alsense</name>
    <dbReference type="NCBI Taxonomy" id="324058"/>
    <lineage>
        <taxon>Bacteria</taxon>
        <taxon>Bacillati</taxon>
        <taxon>Actinomycetota</taxon>
        <taxon>Actinomycetes</taxon>
        <taxon>Mycobacteriales</taxon>
        <taxon>Mycobacteriaceae</taxon>
        <taxon>Mycobacterium</taxon>
    </lineage>
</organism>
<dbReference type="Proteomes" id="UP000092086">
    <property type="component" value="Unassembled WGS sequence"/>
</dbReference>
<evidence type="ECO:0000313" key="2">
    <source>
        <dbReference type="EMBL" id="OBG36333.1"/>
    </source>
</evidence>
<dbReference type="AlphaFoldDB" id="A0ABD6P1Z4"/>
<sequence length="133" mass="15076">MSATQNPARPAVDIDNDVALITRQIDALRRLARQDDEEPISEGQRYDFSIRWGTVLAGRLSRLRHYGSLGRLDDADVHRFAALRDELRTISHLIDRFRLARPDFTDGRRPGAKLAPATRISGRFDPESPSPTR</sequence>
<accession>A0ABD6P1Z4</accession>
<dbReference type="RefSeq" id="WP_068210879.1">
    <property type="nucleotide sequence ID" value="NZ_LZIT01000187.1"/>
</dbReference>
<evidence type="ECO:0000256" key="1">
    <source>
        <dbReference type="SAM" id="MobiDB-lite"/>
    </source>
</evidence>
<evidence type="ECO:0008006" key="4">
    <source>
        <dbReference type="Google" id="ProtNLM"/>
    </source>
</evidence>
<protein>
    <recommendedName>
        <fullName evidence="4">DUF222 domain-containing protein</fullName>
    </recommendedName>
</protein>
<name>A0ABD6P1Z4_9MYCO</name>
<reference evidence="2 3" key="1">
    <citation type="submission" date="2016-06" db="EMBL/GenBank/DDBJ databases">
        <authorList>
            <person name="Sutton G."/>
            <person name="Brinkac L."/>
            <person name="Sanka R."/>
            <person name="Adams M."/>
            <person name="Lau E."/>
            <person name="Sam S."/>
            <person name="Sreng N."/>
            <person name="Him V."/>
            <person name="Kerleguer A."/>
            <person name="Cheng S."/>
        </authorList>
    </citation>
    <scope>NUCLEOTIDE SEQUENCE [LARGE SCALE GENOMIC DNA]</scope>
    <source>
        <strain evidence="2 3">E2978</strain>
    </source>
</reference>
<dbReference type="EMBL" id="LZIT01000187">
    <property type="protein sequence ID" value="OBG36333.1"/>
    <property type="molecule type" value="Genomic_DNA"/>
</dbReference>
<comment type="caution">
    <text evidence="2">The sequence shown here is derived from an EMBL/GenBank/DDBJ whole genome shotgun (WGS) entry which is preliminary data.</text>
</comment>